<accession>A0A382A8U6</accession>
<reference evidence="2" key="1">
    <citation type="submission" date="2018-05" db="EMBL/GenBank/DDBJ databases">
        <authorList>
            <person name="Lanie J.A."/>
            <person name="Ng W.-L."/>
            <person name="Kazmierczak K.M."/>
            <person name="Andrzejewski T.M."/>
            <person name="Davidsen T.M."/>
            <person name="Wayne K.J."/>
            <person name="Tettelin H."/>
            <person name="Glass J.I."/>
            <person name="Rusch D."/>
            <person name="Podicherti R."/>
            <person name="Tsui H.-C.T."/>
            <person name="Winkler M.E."/>
        </authorList>
    </citation>
    <scope>NUCLEOTIDE SEQUENCE</scope>
</reference>
<dbReference type="InterPro" id="IPR041238">
    <property type="entry name" value="Rap1a"/>
</dbReference>
<dbReference type="AlphaFoldDB" id="A0A382A8U6"/>
<protein>
    <recommendedName>
        <fullName evidence="1">Rap1a immunity protein domain-containing protein</fullName>
    </recommendedName>
</protein>
<name>A0A382A8U6_9ZZZZ</name>
<dbReference type="Pfam" id="PF18602">
    <property type="entry name" value="Rap1a"/>
    <property type="match status" value="1"/>
</dbReference>
<gene>
    <name evidence="2" type="ORF">METZ01_LOCUS150515</name>
</gene>
<dbReference type="EMBL" id="UINC01024298">
    <property type="protein sequence ID" value="SVA97661.1"/>
    <property type="molecule type" value="Genomic_DNA"/>
</dbReference>
<evidence type="ECO:0000313" key="2">
    <source>
        <dbReference type="EMBL" id="SVA97661.1"/>
    </source>
</evidence>
<evidence type="ECO:0000259" key="1">
    <source>
        <dbReference type="Pfam" id="PF18602"/>
    </source>
</evidence>
<feature type="domain" description="Rap1a immunity protein" evidence="1">
    <location>
        <begin position="18"/>
        <end position="109"/>
    </location>
</feature>
<proteinExistence type="predicted"/>
<sequence>MLLILSNLAGFTFASEYTGAQLLEPCVEGDNDSRWGAVSEIECEQYLIGFSDAIQLMTTESGEQSCLPAINRADEMRWAFVYWAHQHYDDLNLPAGTLLIRVIREAFPCN</sequence>
<organism evidence="2">
    <name type="scientific">marine metagenome</name>
    <dbReference type="NCBI Taxonomy" id="408172"/>
    <lineage>
        <taxon>unclassified sequences</taxon>
        <taxon>metagenomes</taxon>
        <taxon>ecological metagenomes</taxon>
    </lineage>
</organism>